<keyword evidence="1" id="KW-0812">Transmembrane</keyword>
<sequence>MILWSGLGILTVLFALGGAMLGSALHGLIPALSDQVGVAIGLLAAAAVNWWVGFRLNSRPGRELIDPKTGGRVMLRRRHTLFWLPMQYYSVLFLLVAVVALFAPAHRVGGA</sequence>
<feature type="transmembrane region" description="Helical" evidence="1">
    <location>
        <begin position="35"/>
        <end position="52"/>
    </location>
</feature>
<feature type="transmembrane region" description="Helical" evidence="1">
    <location>
        <begin position="81"/>
        <end position="103"/>
    </location>
</feature>
<evidence type="ECO:0000256" key="1">
    <source>
        <dbReference type="SAM" id="Phobius"/>
    </source>
</evidence>
<dbReference type="EMBL" id="CP061379">
    <property type="protein sequence ID" value="QPF92589.1"/>
    <property type="molecule type" value="Genomic_DNA"/>
</dbReference>
<feature type="transmembrane region" description="Helical" evidence="1">
    <location>
        <begin position="7"/>
        <end position="29"/>
    </location>
</feature>
<keyword evidence="3" id="KW-1185">Reference proteome</keyword>
<organism evidence="2 3">
    <name type="scientific">Bradyrhizobium commune</name>
    <dbReference type="NCBI Taxonomy" id="83627"/>
    <lineage>
        <taxon>Bacteria</taxon>
        <taxon>Pseudomonadati</taxon>
        <taxon>Pseudomonadota</taxon>
        <taxon>Alphaproteobacteria</taxon>
        <taxon>Hyphomicrobiales</taxon>
        <taxon>Nitrobacteraceae</taxon>
        <taxon>Bradyrhizobium</taxon>
    </lineage>
</organism>
<evidence type="ECO:0000313" key="2">
    <source>
        <dbReference type="EMBL" id="QPF92589.1"/>
    </source>
</evidence>
<keyword evidence="1" id="KW-1133">Transmembrane helix</keyword>
<protein>
    <submittedName>
        <fullName evidence="2">Uncharacterized protein</fullName>
    </submittedName>
</protein>
<gene>
    <name evidence="2" type="ORF">IC761_04700</name>
</gene>
<dbReference type="Proteomes" id="UP000594621">
    <property type="component" value="Chromosome"/>
</dbReference>
<dbReference type="RefSeq" id="WP_195802124.1">
    <property type="nucleotide sequence ID" value="NZ_CP061379.1"/>
</dbReference>
<reference evidence="2 3" key="1">
    <citation type="submission" date="2020-09" db="EMBL/GenBank/DDBJ databases">
        <title>Complete genomes of bradyrhizobia occurring on native shrubby legumes in Australia.</title>
        <authorList>
            <person name="Lafay B."/>
        </authorList>
    </citation>
    <scope>NUCLEOTIDE SEQUENCE [LARGE SCALE GENOMIC DNA]</scope>
    <source>
        <strain evidence="2 3">BDV5040</strain>
    </source>
</reference>
<evidence type="ECO:0000313" key="3">
    <source>
        <dbReference type="Proteomes" id="UP000594621"/>
    </source>
</evidence>
<name>A0A7S9D7E1_9BRAD</name>
<dbReference type="AlphaFoldDB" id="A0A7S9D7E1"/>
<proteinExistence type="predicted"/>
<keyword evidence="1" id="KW-0472">Membrane</keyword>
<dbReference type="KEGG" id="bcou:IC761_04700"/>
<accession>A0A7S9D7E1</accession>